<dbReference type="PANTHER" id="PTHR32089">
    <property type="entry name" value="METHYL-ACCEPTING CHEMOTAXIS PROTEIN MCPB"/>
    <property type="match status" value="1"/>
</dbReference>
<keyword evidence="5" id="KW-0175">Coiled coil</keyword>
<evidence type="ECO:0000256" key="2">
    <source>
        <dbReference type="ARBA" id="ARBA00023224"/>
    </source>
</evidence>
<evidence type="ECO:0000256" key="5">
    <source>
        <dbReference type="SAM" id="Coils"/>
    </source>
</evidence>
<dbReference type="PROSITE" id="PS50111">
    <property type="entry name" value="CHEMOTAXIS_TRANSDUC_2"/>
    <property type="match status" value="1"/>
</dbReference>
<dbReference type="Proteomes" id="UP000175691">
    <property type="component" value="Unassembled WGS sequence"/>
</dbReference>
<name>A0A1E7Z9U2_9ALTE</name>
<dbReference type="InterPro" id="IPR004089">
    <property type="entry name" value="MCPsignal_dom"/>
</dbReference>
<dbReference type="SMART" id="SM00283">
    <property type="entry name" value="MA"/>
    <property type="match status" value="1"/>
</dbReference>
<feature type="compositionally biased region" description="Polar residues" evidence="6">
    <location>
        <begin position="596"/>
        <end position="611"/>
    </location>
</feature>
<keyword evidence="7" id="KW-0812">Transmembrane</keyword>
<dbReference type="Gene3D" id="1.10.287.950">
    <property type="entry name" value="Methyl-accepting chemotaxis protein"/>
    <property type="match status" value="1"/>
</dbReference>
<comment type="caution">
    <text evidence="10">The sequence shown here is derived from an EMBL/GenBank/DDBJ whole genome shotgun (WGS) entry which is preliminary data.</text>
</comment>
<evidence type="ECO:0000256" key="7">
    <source>
        <dbReference type="SAM" id="Phobius"/>
    </source>
</evidence>
<dbReference type="RefSeq" id="WP_070125956.1">
    <property type="nucleotide sequence ID" value="NZ_MDHN01000029.1"/>
</dbReference>
<evidence type="ECO:0000256" key="6">
    <source>
        <dbReference type="SAM" id="MobiDB-lite"/>
    </source>
</evidence>
<evidence type="ECO:0000313" key="10">
    <source>
        <dbReference type="EMBL" id="OFC70313.1"/>
    </source>
</evidence>
<sequence>MNLLKRFSLVQLTLLSAALLFLFALFLVGKNILTTTIKLNGAHDDIQLIRLLDALEKTAHHHAVERGLTAGFLGSGSDEARAKMLAQRDKADAAESQLQGLLKEDWPAEFAVSSKTAVLSKILQSKGKIRGEVNNRNGSNAFAYYSLLNKSALDAVTSLTFNISSAQAASELANAVQFAWLKERLGQVRGKVNGVLAKQSLSQAALSDISSYSNDIGYIHRQLKNILSGQELTAFSNVSDSSNSGLIESVVTALQKGNVDYAVLPSSADWFKASTQQIGAVKGLLDEQWRAIGNTAEKNASDADFQLITIIVLSIIVTVLIGSIYFYMISMLSKQLQTLSDNLNRASDGDLTVRPRLNSDNELGAISVYIEKTIANIKDLIVHLKESLIVSNRIGDDLYKSTEVILHDADDTSSRAMTISSAIEEMAATSEEIARATSNTLDASQQLKDIAQSSLQANRNIKSAMQGLTKEMGDVSAQAQTMGQQMSEIGSIINTINKLSEQTNLLALNAAIEAARAGEHGRGFAVVADEVRQLATASRESTDKISDLLDNLTNVSNAVISGINSNNERATASLATTEEGEKAAEQVQRRAEELEQQANSMSAATEEQSTTARDIAKNVASVQEAATHEAKMAEALNRLAEELRQNNQELDKTMGHFRLR</sequence>
<dbReference type="SMART" id="SM00304">
    <property type="entry name" value="HAMP"/>
    <property type="match status" value="1"/>
</dbReference>
<feature type="coiled-coil region" evidence="5">
    <location>
        <begin position="77"/>
        <end position="104"/>
    </location>
</feature>
<comment type="subcellular location">
    <subcellularLocation>
        <location evidence="1">Membrane</location>
    </subcellularLocation>
</comment>
<evidence type="ECO:0000256" key="4">
    <source>
        <dbReference type="PROSITE-ProRule" id="PRU00284"/>
    </source>
</evidence>
<keyword evidence="7" id="KW-1133">Transmembrane helix</keyword>
<dbReference type="SUPFAM" id="SSF58104">
    <property type="entry name" value="Methyl-accepting chemotaxis protein (MCP) signaling domain"/>
    <property type="match status" value="1"/>
</dbReference>
<keyword evidence="2 4" id="KW-0807">Transducer</keyword>
<evidence type="ECO:0000259" key="9">
    <source>
        <dbReference type="PROSITE" id="PS50885"/>
    </source>
</evidence>
<feature type="domain" description="Methyl-accepting transducer" evidence="8">
    <location>
        <begin position="394"/>
        <end position="623"/>
    </location>
</feature>
<protein>
    <recommendedName>
        <fullName evidence="12">Chemotaxis protein</fullName>
    </recommendedName>
</protein>
<accession>A0A1E7Z9U2</accession>
<dbReference type="InterPro" id="IPR003660">
    <property type="entry name" value="HAMP_dom"/>
</dbReference>
<gene>
    <name evidence="10" type="ORF">BFC18_14150</name>
</gene>
<dbReference type="GO" id="GO:0006935">
    <property type="term" value="P:chemotaxis"/>
    <property type="evidence" value="ECO:0007669"/>
    <property type="project" value="UniProtKB-ARBA"/>
</dbReference>
<keyword evidence="7" id="KW-0472">Membrane</keyword>
<dbReference type="AlphaFoldDB" id="A0A1E7Z9U2"/>
<dbReference type="Pfam" id="PF08376">
    <property type="entry name" value="NIT"/>
    <property type="match status" value="1"/>
</dbReference>
<evidence type="ECO:0000256" key="1">
    <source>
        <dbReference type="ARBA" id="ARBA00004370"/>
    </source>
</evidence>
<feature type="region of interest" description="Disordered" evidence="6">
    <location>
        <begin position="592"/>
        <end position="611"/>
    </location>
</feature>
<evidence type="ECO:0000256" key="3">
    <source>
        <dbReference type="ARBA" id="ARBA00029447"/>
    </source>
</evidence>
<dbReference type="GO" id="GO:0016020">
    <property type="term" value="C:membrane"/>
    <property type="evidence" value="ECO:0007669"/>
    <property type="project" value="UniProtKB-SubCell"/>
</dbReference>
<reference evidence="10 11" key="1">
    <citation type="submission" date="2016-08" db="EMBL/GenBank/DDBJ databases">
        <authorList>
            <person name="Seilhamer J.J."/>
        </authorList>
    </citation>
    <scope>NUCLEOTIDE SEQUENCE [LARGE SCALE GENOMIC DNA]</scope>
    <source>
        <strain evidence="10 11">KCTC 42603</strain>
    </source>
</reference>
<feature type="domain" description="HAMP" evidence="9">
    <location>
        <begin position="330"/>
        <end position="382"/>
    </location>
</feature>
<evidence type="ECO:0000313" key="11">
    <source>
        <dbReference type="Proteomes" id="UP000175691"/>
    </source>
</evidence>
<dbReference type="EMBL" id="MDHN01000029">
    <property type="protein sequence ID" value="OFC70313.1"/>
    <property type="molecule type" value="Genomic_DNA"/>
</dbReference>
<comment type="similarity">
    <text evidence="3">Belongs to the methyl-accepting chemotaxis (MCP) protein family.</text>
</comment>
<evidence type="ECO:0000259" key="8">
    <source>
        <dbReference type="PROSITE" id="PS50111"/>
    </source>
</evidence>
<feature type="transmembrane region" description="Helical" evidence="7">
    <location>
        <begin position="305"/>
        <end position="327"/>
    </location>
</feature>
<dbReference type="PROSITE" id="PS50885">
    <property type="entry name" value="HAMP"/>
    <property type="match status" value="1"/>
</dbReference>
<keyword evidence="11" id="KW-1185">Reference proteome</keyword>
<dbReference type="Pfam" id="PF00015">
    <property type="entry name" value="MCPsignal"/>
    <property type="match status" value="1"/>
</dbReference>
<dbReference type="InterPro" id="IPR013587">
    <property type="entry name" value="Nitrate/nitrite_sensing"/>
</dbReference>
<organism evidence="10 11">
    <name type="scientific">Alteromonas confluentis</name>
    <dbReference type="NCBI Taxonomy" id="1656094"/>
    <lineage>
        <taxon>Bacteria</taxon>
        <taxon>Pseudomonadati</taxon>
        <taxon>Pseudomonadota</taxon>
        <taxon>Gammaproteobacteria</taxon>
        <taxon>Alteromonadales</taxon>
        <taxon>Alteromonadaceae</taxon>
        <taxon>Alteromonas/Salinimonas group</taxon>
        <taxon>Alteromonas</taxon>
    </lineage>
</organism>
<dbReference type="STRING" id="1656094.BFC18_14150"/>
<evidence type="ECO:0008006" key="12">
    <source>
        <dbReference type="Google" id="ProtNLM"/>
    </source>
</evidence>
<dbReference type="PANTHER" id="PTHR32089:SF112">
    <property type="entry name" value="LYSOZYME-LIKE PROTEIN-RELATED"/>
    <property type="match status" value="1"/>
</dbReference>
<proteinExistence type="inferred from homology"/>
<dbReference type="GO" id="GO:0007165">
    <property type="term" value="P:signal transduction"/>
    <property type="evidence" value="ECO:0007669"/>
    <property type="project" value="UniProtKB-KW"/>
</dbReference>